<feature type="domain" description="N-acetyltransferase" evidence="1">
    <location>
        <begin position="17"/>
        <end position="179"/>
    </location>
</feature>
<keyword evidence="2" id="KW-0808">Transferase</keyword>
<dbReference type="InterPro" id="IPR051908">
    <property type="entry name" value="Ribosomal_N-acetyltransferase"/>
</dbReference>
<dbReference type="AlphaFoldDB" id="A0A6N7EJT4"/>
<dbReference type="PANTHER" id="PTHR43441">
    <property type="entry name" value="RIBOSOMAL-PROTEIN-SERINE ACETYLTRANSFERASE"/>
    <property type="match status" value="1"/>
</dbReference>
<comment type="caution">
    <text evidence="2">The sequence shown here is derived from an EMBL/GenBank/DDBJ whole genome shotgun (WGS) entry which is preliminary data.</text>
</comment>
<dbReference type="GO" id="GO:0005737">
    <property type="term" value="C:cytoplasm"/>
    <property type="evidence" value="ECO:0007669"/>
    <property type="project" value="TreeGrafter"/>
</dbReference>
<dbReference type="Pfam" id="PF13302">
    <property type="entry name" value="Acetyltransf_3"/>
    <property type="match status" value="1"/>
</dbReference>
<gene>
    <name evidence="2" type="ORF">GB881_07040</name>
</gene>
<dbReference type="PANTHER" id="PTHR43441:SF10">
    <property type="entry name" value="ACETYLTRANSFERASE"/>
    <property type="match status" value="1"/>
</dbReference>
<dbReference type="EMBL" id="WHPC01000019">
    <property type="protein sequence ID" value="MPV36815.1"/>
    <property type="molecule type" value="Genomic_DNA"/>
</dbReference>
<name>A0A6N7EJT4_9MICO</name>
<dbReference type="PROSITE" id="PS51186">
    <property type="entry name" value="GNAT"/>
    <property type="match status" value="1"/>
</dbReference>
<sequence>MDLPLQMPGEAPRHGDVQLRAFAEDDAPMLVDLSGDPYLSMIGTLPRNTDRDGALGYIERQHNRLTTGAGYSFCVALAASDEAVGGAALSLASIDQGRATAGYCIAPRHRRRRLASQALQALTAFAWTLPEVQRIELHIEPWNVASERVAQVAGYHREGLLRQHQVIDGTPVDMLLYSAIRPSVQDGGPGLGRVAG</sequence>
<protein>
    <submittedName>
        <fullName evidence="2">GNAT family N-acetyltransferase</fullName>
    </submittedName>
</protein>
<dbReference type="RefSeq" id="WP_152194502.1">
    <property type="nucleotide sequence ID" value="NZ_VUKD01000002.1"/>
</dbReference>
<dbReference type="OrthoDB" id="2061990at2"/>
<dbReference type="InterPro" id="IPR016181">
    <property type="entry name" value="Acyl_CoA_acyltransferase"/>
</dbReference>
<evidence type="ECO:0000313" key="3">
    <source>
        <dbReference type="Proteomes" id="UP000437709"/>
    </source>
</evidence>
<keyword evidence="3" id="KW-1185">Reference proteome</keyword>
<accession>A0A6N7EJT4</accession>
<dbReference type="GO" id="GO:1990189">
    <property type="term" value="F:protein N-terminal-serine acetyltransferase activity"/>
    <property type="evidence" value="ECO:0007669"/>
    <property type="project" value="TreeGrafter"/>
</dbReference>
<organism evidence="2 3">
    <name type="scientific">Georgenia subflava</name>
    <dbReference type="NCBI Taxonomy" id="1622177"/>
    <lineage>
        <taxon>Bacteria</taxon>
        <taxon>Bacillati</taxon>
        <taxon>Actinomycetota</taxon>
        <taxon>Actinomycetes</taxon>
        <taxon>Micrococcales</taxon>
        <taxon>Bogoriellaceae</taxon>
        <taxon>Georgenia</taxon>
    </lineage>
</organism>
<dbReference type="Proteomes" id="UP000437709">
    <property type="component" value="Unassembled WGS sequence"/>
</dbReference>
<dbReference type="InterPro" id="IPR000182">
    <property type="entry name" value="GNAT_dom"/>
</dbReference>
<dbReference type="SUPFAM" id="SSF55729">
    <property type="entry name" value="Acyl-CoA N-acyltransferases (Nat)"/>
    <property type="match status" value="1"/>
</dbReference>
<reference evidence="2 3" key="1">
    <citation type="submission" date="2019-10" db="EMBL/GenBank/DDBJ databases">
        <title>Georgenia wutianyii sp. nov. and Georgenia yuyongxinii sp. nov. isolated from plateau pika (Ochotona curzoniae) in the Qinghai-Tibet plateau of China.</title>
        <authorList>
            <person name="Tian Z."/>
        </authorList>
    </citation>
    <scope>NUCLEOTIDE SEQUENCE [LARGE SCALE GENOMIC DNA]</scope>
    <source>
        <strain evidence="2 3">JCM 19765</strain>
    </source>
</reference>
<evidence type="ECO:0000313" key="2">
    <source>
        <dbReference type="EMBL" id="MPV36815.1"/>
    </source>
</evidence>
<evidence type="ECO:0000259" key="1">
    <source>
        <dbReference type="PROSITE" id="PS51186"/>
    </source>
</evidence>
<dbReference type="Gene3D" id="3.40.630.30">
    <property type="match status" value="1"/>
</dbReference>
<dbReference type="GO" id="GO:0008999">
    <property type="term" value="F:protein-N-terminal-alanine acetyltransferase activity"/>
    <property type="evidence" value="ECO:0007669"/>
    <property type="project" value="TreeGrafter"/>
</dbReference>
<proteinExistence type="predicted"/>